<dbReference type="OrthoDB" id="423807at2759"/>
<evidence type="ECO:0000256" key="2">
    <source>
        <dbReference type="SAM" id="Phobius"/>
    </source>
</evidence>
<sequence length="455" mass="50580">MQGSHHHYIDSTFIFLLPHPTFSAIKIYPVVILGKAALGWDLAYMCSHWRRVFALGVLPWAAELSTVTVCTNVFLGFPCFWGVILGSIYASVSCAVLTPLMRRWKDGMSKVNWTQLVCTAGGTDTALSVGVCGLLLSYEFHVAENVYRYVKASLTLFAGVGLGAAWGGLAYYIPHNLDVYVSELRVMYVLLGGLFFTFITLLLGWGGTGGVAVLACNSMAARQWARAGWALGSNPVATAYRVLWDVLEPMLFTYTGTYFVINKHTGETLLVGLAVLVISVTVRLTVATLVCWDFTLKEKVYLCCTWIPKTIVEDIMIELEELIFTRCVQYNARNSASVKSVTKASQWRKIETQGRRRKGRRMLNLRITSIAGNSELQNFAVLCPVMLIALPPHRRSAEARYAEDIISLTIQAIFITTLIGQHVLIQIAFPRHDGDSELKAFACFDVSFWITDKAQ</sequence>
<organism evidence="3 4">
    <name type="scientific">Eumeta variegata</name>
    <name type="common">Bagworm moth</name>
    <name type="synonym">Eumeta japonica</name>
    <dbReference type="NCBI Taxonomy" id="151549"/>
    <lineage>
        <taxon>Eukaryota</taxon>
        <taxon>Metazoa</taxon>
        <taxon>Ecdysozoa</taxon>
        <taxon>Arthropoda</taxon>
        <taxon>Hexapoda</taxon>
        <taxon>Insecta</taxon>
        <taxon>Pterygota</taxon>
        <taxon>Neoptera</taxon>
        <taxon>Endopterygota</taxon>
        <taxon>Lepidoptera</taxon>
        <taxon>Glossata</taxon>
        <taxon>Ditrysia</taxon>
        <taxon>Tineoidea</taxon>
        <taxon>Psychidae</taxon>
        <taxon>Oiketicinae</taxon>
        <taxon>Eumeta</taxon>
    </lineage>
</organism>
<reference evidence="3 4" key="1">
    <citation type="journal article" date="2019" name="Commun. Biol.">
        <title>The bagworm genome reveals a unique fibroin gene that provides high tensile strength.</title>
        <authorList>
            <person name="Kono N."/>
            <person name="Nakamura H."/>
            <person name="Ohtoshi R."/>
            <person name="Tomita M."/>
            <person name="Numata K."/>
            <person name="Arakawa K."/>
        </authorList>
    </citation>
    <scope>NUCLEOTIDE SEQUENCE [LARGE SCALE GENOMIC DNA]</scope>
</reference>
<keyword evidence="2" id="KW-1133">Transmembrane helix</keyword>
<feature type="transmembrane region" description="Helical" evidence="2">
    <location>
        <begin position="156"/>
        <end position="174"/>
    </location>
</feature>
<keyword evidence="2" id="KW-0472">Membrane</keyword>
<keyword evidence="4" id="KW-1185">Reference proteome</keyword>
<feature type="transmembrane region" description="Helical" evidence="2">
    <location>
        <begin position="113"/>
        <end position="136"/>
    </location>
</feature>
<dbReference type="InterPro" id="IPR051843">
    <property type="entry name" value="CPA1_transporter"/>
</dbReference>
<keyword evidence="2" id="KW-0812">Transmembrane</keyword>
<comment type="caution">
    <text evidence="3">The sequence shown here is derived from an EMBL/GenBank/DDBJ whole genome shotgun (WGS) entry which is preliminary data.</text>
</comment>
<evidence type="ECO:0000313" key="4">
    <source>
        <dbReference type="Proteomes" id="UP000299102"/>
    </source>
</evidence>
<proteinExistence type="inferred from homology"/>
<feature type="transmembrane region" description="Helical" evidence="2">
    <location>
        <begin position="80"/>
        <end position="101"/>
    </location>
</feature>
<accession>A0A4C1XI09</accession>
<dbReference type="GO" id="GO:0098662">
    <property type="term" value="P:inorganic cation transmembrane transport"/>
    <property type="evidence" value="ECO:0007669"/>
    <property type="project" value="TreeGrafter"/>
</dbReference>
<dbReference type="Proteomes" id="UP000299102">
    <property type="component" value="Unassembled WGS sequence"/>
</dbReference>
<name>A0A4C1XI09_EUMVA</name>
<feature type="transmembrane region" description="Helical" evidence="2">
    <location>
        <begin position="20"/>
        <end position="40"/>
    </location>
</feature>
<protein>
    <recommendedName>
        <fullName evidence="5">Cation/H+ exchanger domain-containing protein</fullName>
    </recommendedName>
</protein>
<gene>
    <name evidence="3" type="ORF">EVAR_46451_1</name>
</gene>
<dbReference type="PANTHER" id="PTHR31102:SF1">
    <property type="entry name" value="CATION_H+ EXCHANGER DOMAIN-CONTAINING PROTEIN"/>
    <property type="match status" value="1"/>
</dbReference>
<feature type="transmembrane region" description="Helical" evidence="2">
    <location>
        <begin position="269"/>
        <end position="292"/>
    </location>
</feature>
<evidence type="ECO:0000313" key="3">
    <source>
        <dbReference type="EMBL" id="GBP62612.1"/>
    </source>
</evidence>
<feature type="transmembrane region" description="Helical" evidence="2">
    <location>
        <begin position="186"/>
        <end position="205"/>
    </location>
</feature>
<dbReference type="PANTHER" id="PTHR31102">
    <property type="match status" value="1"/>
</dbReference>
<evidence type="ECO:0000256" key="1">
    <source>
        <dbReference type="ARBA" id="ARBA00007367"/>
    </source>
</evidence>
<evidence type="ECO:0008006" key="5">
    <source>
        <dbReference type="Google" id="ProtNLM"/>
    </source>
</evidence>
<comment type="similarity">
    <text evidence="1">Belongs to the monovalent cation:proton antiporter 1 (CPA1) transporter (TC 2.A.36) family.</text>
</comment>
<dbReference type="STRING" id="151549.A0A4C1XI09"/>
<dbReference type="EMBL" id="BGZK01000845">
    <property type="protein sequence ID" value="GBP62612.1"/>
    <property type="molecule type" value="Genomic_DNA"/>
</dbReference>
<feature type="transmembrane region" description="Helical" evidence="2">
    <location>
        <begin position="52"/>
        <end position="74"/>
    </location>
</feature>
<dbReference type="AlphaFoldDB" id="A0A4C1XI09"/>